<comment type="caution">
    <text evidence="2">The sequence shown here is derived from an EMBL/GenBank/DDBJ whole genome shotgun (WGS) entry which is preliminary data.</text>
</comment>
<gene>
    <name evidence="2" type="ORF">BJ878DRAFT_491283</name>
</gene>
<sequence length="340" mass="38816">MVKGSQTLQMNVHQNQFLQNGHGQAIQQNALIHEIHRNGHSLQALQQQVGLLPDVNGSQVQQTDVRSEILRIDDQNRHQAQFLPNDWGSEKQQTVSDDADDSDADETGDQPDDVEIIDLDDDKEYEGEHEKEGYIETQVKPPANKSEGQTVQDEVNPYLLLTLTNYSLAKHHEGTSYILTAESRTWKRYTLPKPPVCGVIKYYFGEKNDRARALIVQVTRLFHLCLGPKIDRSPGTPLHEIIRLLFPIFGGETACKHSLSKKIADVHERLHISGEHGTMDFADLSQWIDEKKIFVMRSTYPGIMFDGKAYVRVWGLAYSKDSITHKDEPDIRKWRQLILE</sequence>
<name>A0A9P8CHX8_9HELO</name>
<accession>A0A9P8CHX8</accession>
<feature type="compositionally biased region" description="Acidic residues" evidence="1">
    <location>
        <begin position="97"/>
        <end position="125"/>
    </location>
</feature>
<reference evidence="2" key="1">
    <citation type="journal article" date="2021" name="IMA Fungus">
        <title>Genomic characterization of three marine fungi, including Emericellopsis atlantica sp. nov. with signatures of a generalist lifestyle and marine biomass degradation.</title>
        <authorList>
            <person name="Hagestad O.C."/>
            <person name="Hou L."/>
            <person name="Andersen J.H."/>
            <person name="Hansen E.H."/>
            <person name="Altermark B."/>
            <person name="Li C."/>
            <person name="Kuhnert E."/>
            <person name="Cox R.J."/>
            <person name="Crous P.W."/>
            <person name="Spatafora J.W."/>
            <person name="Lail K."/>
            <person name="Amirebrahimi M."/>
            <person name="Lipzen A."/>
            <person name="Pangilinan J."/>
            <person name="Andreopoulos W."/>
            <person name="Hayes R.D."/>
            <person name="Ng V."/>
            <person name="Grigoriev I.V."/>
            <person name="Jackson S.A."/>
            <person name="Sutton T.D.S."/>
            <person name="Dobson A.D.W."/>
            <person name="Rama T."/>
        </authorList>
    </citation>
    <scope>NUCLEOTIDE SEQUENCE</scope>
    <source>
        <strain evidence="2">TRa3180A</strain>
    </source>
</reference>
<dbReference type="AlphaFoldDB" id="A0A9P8CHX8"/>
<organism evidence="2 3">
    <name type="scientific">Calycina marina</name>
    <dbReference type="NCBI Taxonomy" id="1763456"/>
    <lineage>
        <taxon>Eukaryota</taxon>
        <taxon>Fungi</taxon>
        <taxon>Dikarya</taxon>
        <taxon>Ascomycota</taxon>
        <taxon>Pezizomycotina</taxon>
        <taxon>Leotiomycetes</taxon>
        <taxon>Helotiales</taxon>
        <taxon>Pezizellaceae</taxon>
        <taxon>Calycina</taxon>
    </lineage>
</organism>
<dbReference type="Proteomes" id="UP000887226">
    <property type="component" value="Unassembled WGS sequence"/>
</dbReference>
<evidence type="ECO:0000313" key="3">
    <source>
        <dbReference type="Proteomes" id="UP000887226"/>
    </source>
</evidence>
<evidence type="ECO:0000256" key="1">
    <source>
        <dbReference type="SAM" id="MobiDB-lite"/>
    </source>
</evidence>
<protein>
    <submittedName>
        <fullName evidence="2">Uncharacterized protein</fullName>
    </submittedName>
</protein>
<dbReference type="EMBL" id="MU253764">
    <property type="protein sequence ID" value="KAG9247769.1"/>
    <property type="molecule type" value="Genomic_DNA"/>
</dbReference>
<keyword evidence="3" id="KW-1185">Reference proteome</keyword>
<feature type="region of interest" description="Disordered" evidence="1">
    <location>
        <begin position="82"/>
        <end position="151"/>
    </location>
</feature>
<proteinExistence type="predicted"/>
<evidence type="ECO:0000313" key="2">
    <source>
        <dbReference type="EMBL" id="KAG9247769.1"/>
    </source>
</evidence>